<name>W2QUW9_PHYN3</name>
<organism evidence="2 3">
    <name type="scientific">Phytophthora nicotianae (strain INRA-310)</name>
    <name type="common">Phytophthora parasitica</name>
    <dbReference type="NCBI Taxonomy" id="761204"/>
    <lineage>
        <taxon>Eukaryota</taxon>
        <taxon>Sar</taxon>
        <taxon>Stramenopiles</taxon>
        <taxon>Oomycota</taxon>
        <taxon>Peronosporomycetes</taxon>
        <taxon>Peronosporales</taxon>
        <taxon>Peronosporaceae</taxon>
        <taxon>Phytophthora</taxon>
    </lineage>
</organism>
<dbReference type="VEuPathDB" id="FungiDB:PPTG_21772"/>
<sequence length="86" mass="10238">MDVPGGVVIQTKVQKLMFERWGETLAMDFTHGTNNLGYHLEWRERMETYPEAKVVLCQFHVIAYWKTVMKRSTFRLTFSQRETSSY</sequence>
<reference evidence="2 3" key="2">
    <citation type="submission" date="2013-11" db="EMBL/GenBank/DDBJ databases">
        <title>The Genome Sequence of Phytophthora parasitica INRA-310.</title>
        <authorList>
            <consortium name="The Broad Institute Genomics Platform"/>
            <person name="Russ C."/>
            <person name="Tyler B."/>
            <person name="Panabieres F."/>
            <person name="Shan W."/>
            <person name="Tripathy S."/>
            <person name="Grunwald N."/>
            <person name="Machado M."/>
            <person name="Johnson C.S."/>
            <person name="Arredondo F."/>
            <person name="Hong C."/>
            <person name="Coffey M."/>
            <person name="Young S.K."/>
            <person name="Zeng Q."/>
            <person name="Gargeya S."/>
            <person name="Fitzgerald M."/>
            <person name="Abouelleil A."/>
            <person name="Alvarado L."/>
            <person name="Chapman S.B."/>
            <person name="Gainer-Dewar J."/>
            <person name="Goldberg J."/>
            <person name="Griggs A."/>
            <person name="Gujja S."/>
            <person name="Hansen M."/>
            <person name="Howarth C."/>
            <person name="Imamovic A."/>
            <person name="Ireland A."/>
            <person name="Larimer J."/>
            <person name="McCowan C."/>
            <person name="Murphy C."/>
            <person name="Pearson M."/>
            <person name="Poon T.W."/>
            <person name="Priest M."/>
            <person name="Roberts A."/>
            <person name="Saif S."/>
            <person name="Shea T."/>
            <person name="Sykes S."/>
            <person name="Wortman J."/>
            <person name="Nusbaum C."/>
            <person name="Birren B."/>
        </authorList>
    </citation>
    <scope>NUCLEOTIDE SEQUENCE [LARGE SCALE GENOMIC DNA]</scope>
    <source>
        <strain evidence="2 3">INRA-310</strain>
    </source>
</reference>
<evidence type="ECO:0000259" key="1">
    <source>
        <dbReference type="Pfam" id="PF21056"/>
    </source>
</evidence>
<feature type="domain" description="ZSWIM1/3 RNaseH-like" evidence="1">
    <location>
        <begin position="6"/>
        <end position="40"/>
    </location>
</feature>
<accession>W2QUW9</accession>
<dbReference type="EMBL" id="KI669568">
    <property type="protein sequence ID" value="ETN16741.1"/>
    <property type="molecule type" value="Genomic_DNA"/>
</dbReference>
<gene>
    <name evidence="2" type="ORF">PPTG_21772</name>
</gene>
<protein>
    <recommendedName>
        <fullName evidence="1">ZSWIM1/3 RNaseH-like domain-containing protein</fullName>
    </recommendedName>
</protein>
<dbReference type="Pfam" id="PF21056">
    <property type="entry name" value="ZSWIM1-3_RNaseH-like"/>
    <property type="match status" value="1"/>
</dbReference>
<proteinExistence type="predicted"/>
<dbReference type="InterPro" id="IPR048324">
    <property type="entry name" value="ZSWIM1-3_RNaseH-like"/>
</dbReference>
<dbReference type="Proteomes" id="UP000018817">
    <property type="component" value="Unassembled WGS sequence"/>
</dbReference>
<reference evidence="3" key="1">
    <citation type="submission" date="2011-12" db="EMBL/GenBank/DDBJ databases">
        <authorList>
            <consortium name="The Broad Institute Genome Sequencing Platform"/>
            <person name="Russ C."/>
            <person name="Tyler B."/>
            <person name="Panabieres F."/>
            <person name="Shan W."/>
            <person name="Tripathy S."/>
            <person name="Grunwald N."/>
            <person name="Machado M."/>
            <person name="Young S.K."/>
            <person name="Zeng Q."/>
            <person name="Gargeya S."/>
            <person name="Fitzgerald M."/>
            <person name="Haas B."/>
            <person name="Abouelleil A."/>
            <person name="Alvarado L."/>
            <person name="Arachchi H.M."/>
            <person name="Berlin A."/>
            <person name="Chapman S.B."/>
            <person name="Gearin G."/>
            <person name="Goldberg J."/>
            <person name="Griggs A."/>
            <person name="Gujja S."/>
            <person name="Hansen M."/>
            <person name="Heiman D."/>
            <person name="Howarth C."/>
            <person name="Larimer J."/>
            <person name="Lui A."/>
            <person name="MacDonald P.J.P."/>
            <person name="McCowen C."/>
            <person name="Montmayeur A."/>
            <person name="Murphy C."/>
            <person name="Neiman D."/>
            <person name="Pearson M."/>
            <person name="Priest M."/>
            <person name="Roberts A."/>
            <person name="Saif S."/>
            <person name="Shea T."/>
            <person name="Sisk P."/>
            <person name="Stolte C."/>
            <person name="Sykes S."/>
            <person name="Wortman J."/>
            <person name="Nusbaum C."/>
            <person name="Birren B."/>
        </authorList>
    </citation>
    <scope>NUCLEOTIDE SEQUENCE [LARGE SCALE GENOMIC DNA]</scope>
    <source>
        <strain evidence="3">INRA-310</strain>
    </source>
</reference>
<evidence type="ECO:0000313" key="2">
    <source>
        <dbReference type="EMBL" id="ETN16741.1"/>
    </source>
</evidence>
<evidence type="ECO:0000313" key="3">
    <source>
        <dbReference type="Proteomes" id="UP000018817"/>
    </source>
</evidence>
<dbReference type="GeneID" id="20190371"/>
<dbReference type="RefSeq" id="XP_008898205.1">
    <property type="nucleotide sequence ID" value="XM_008899957.1"/>
</dbReference>
<dbReference type="OrthoDB" id="125905at2759"/>
<dbReference type="AlphaFoldDB" id="W2QUW9"/>